<dbReference type="Pfam" id="PF00485">
    <property type="entry name" value="PRK"/>
    <property type="match status" value="1"/>
</dbReference>
<sequence length="217" mass="23669">MPPRDDVLRRLADHVRSLAAPTPLVAVDGVDGAGKTTFADALAHVLRAGGSDVIRVSVDGFHRPRAERYRRGRTSPRGFYEDSYDLAEFRRAVVEPLSADGSREVRVAAFDHRTDTAVDAPPLTVDDGTVVLVDGIFLHRPELVDAWDASVFLRVPFATTFARMAVRDGCPPDPADPANRRYVEGQRLYLAAADPERRATFVVDNAGDAPLLLRGPA</sequence>
<dbReference type="SUPFAM" id="SSF52540">
    <property type="entry name" value="P-loop containing nucleoside triphosphate hydrolases"/>
    <property type="match status" value="1"/>
</dbReference>
<comment type="caution">
    <text evidence="2">The sequence shown here is derived from an EMBL/GenBank/DDBJ whole genome shotgun (WGS) entry which is preliminary data.</text>
</comment>
<dbReference type="GO" id="GO:0016301">
    <property type="term" value="F:kinase activity"/>
    <property type="evidence" value="ECO:0007669"/>
    <property type="project" value="UniProtKB-KW"/>
</dbReference>
<accession>A0A0A0BXD8</accession>
<evidence type="ECO:0000313" key="3">
    <source>
        <dbReference type="Proteomes" id="UP000029839"/>
    </source>
</evidence>
<organism evidence="2 3">
    <name type="scientific">Cellulomonas carbonis T26</name>
    <dbReference type="NCBI Taxonomy" id="947969"/>
    <lineage>
        <taxon>Bacteria</taxon>
        <taxon>Bacillati</taxon>
        <taxon>Actinomycetota</taxon>
        <taxon>Actinomycetes</taxon>
        <taxon>Micrococcales</taxon>
        <taxon>Cellulomonadaceae</taxon>
        <taxon>Cellulomonas</taxon>
    </lineage>
</organism>
<dbReference type="InterPro" id="IPR006083">
    <property type="entry name" value="PRK/URK"/>
</dbReference>
<keyword evidence="3" id="KW-1185">Reference proteome</keyword>
<gene>
    <name evidence="2" type="ORF">N868_14795</name>
</gene>
<dbReference type="InterPro" id="IPR027417">
    <property type="entry name" value="P-loop_NTPase"/>
</dbReference>
<proteinExistence type="predicted"/>
<protein>
    <submittedName>
        <fullName evidence="2">Uridine kinase</fullName>
    </submittedName>
</protein>
<feature type="domain" description="Phosphoribulokinase/uridine kinase" evidence="1">
    <location>
        <begin position="25"/>
        <end position="168"/>
    </location>
</feature>
<dbReference type="Proteomes" id="UP000029839">
    <property type="component" value="Unassembled WGS sequence"/>
</dbReference>
<name>A0A0A0BXD8_9CELL</name>
<reference evidence="2 3" key="2">
    <citation type="journal article" date="2015" name="Stand. Genomic Sci.">
        <title>Draft genome sequence of Cellulomonas carbonis T26(T) and comparative analysis of six Cellulomonas genomes.</title>
        <authorList>
            <person name="Zhuang W."/>
            <person name="Zhang S."/>
            <person name="Xia X."/>
            <person name="Wang G."/>
        </authorList>
    </citation>
    <scope>NUCLEOTIDE SEQUENCE [LARGE SCALE GENOMIC DNA]</scope>
    <source>
        <strain evidence="2 3">T26</strain>
    </source>
</reference>
<evidence type="ECO:0000313" key="2">
    <source>
        <dbReference type="EMBL" id="KGM12347.1"/>
    </source>
</evidence>
<reference evidence="2 3" key="1">
    <citation type="submission" date="2013-08" db="EMBL/GenBank/DDBJ databases">
        <title>Genome sequencing of Cellulomonas carbonis T26.</title>
        <authorList>
            <person name="Chen F."/>
            <person name="Li Y."/>
            <person name="Wang G."/>
        </authorList>
    </citation>
    <scope>NUCLEOTIDE SEQUENCE [LARGE SCALE GENOMIC DNA]</scope>
    <source>
        <strain evidence="2 3">T26</strain>
    </source>
</reference>
<dbReference type="EMBL" id="AXCY01000005">
    <property type="protein sequence ID" value="KGM12347.1"/>
    <property type="molecule type" value="Genomic_DNA"/>
</dbReference>
<keyword evidence="2" id="KW-0808">Transferase</keyword>
<evidence type="ECO:0000259" key="1">
    <source>
        <dbReference type="Pfam" id="PF00485"/>
    </source>
</evidence>
<dbReference type="AlphaFoldDB" id="A0A0A0BXD8"/>
<dbReference type="Gene3D" id="3.40.50.300">
    <property type="entry name" value="P-loop containing nucleotide triphosphate hydrolases"/>
    <property type="match status" value="1"/>
</dbReference>
<dbReference type="GO" id="GO:0005524">
    <property type="term" value="F:ATP binding"/>
    <property type="evidence" value="ECO:0007669"/>
    <property type="project" value="InterPro"/>
</dbReference>
<dbReference type="RefSeq" id="WP_043602623.1">
    <property type="nucleotide sequence ID" value="NZ_AXCY01000005.1"/>
</dbReference>
<keyword evidence="2" id="KW-0418">Kinase</keyword>